<dbReference type="PANTHER" id="PTHR36437">
    <property type="entry name" value="GLYOXALASE/BLEOMYCIN RESISTANCE PROTEIN/DIOXYGENASE"/>
    <property type="match status" value="1"/>
</dbReference>
<dbReference type="InterPro" id="IPR029068">
    <property type="entry name" value="Glyas_Bleomycin-R_OHBP_Dase"/>
</dbReference>
<dbReference type="InterPro" id="IPR004360">
    <property type="entry name" value="Glyas_Fos-R_dOase_dom"/>
</dbReference>
<evidence type="ECO:0000259" key="1">
    <source>
        <dbReference type="PROSITE" id="PS51819"/>
    </source>
</evidence>
<protein>
    <recommendedName>
        <fullName evidence="1">VOC domain-containing protein</fullName>
    </recommendedName>
</protein>
<dbReference type="PROSITE" id="PS51819">
    <property type="entry name" value="VOC"/>
    <property type="match status" value="1"/>
</dbReference>
<gene>
    <name evidence="2" type="ORF">BN4615_P2142</name>
</gene>
<dbReference type="Pfam" id="PF00903">
    <property type="entry name" value="Glyoxalase"/>
    <property type="match status" value="1"/>
</dbReference>
<dbReference type="AlphaFoldDB" id="A0A1M4E1F6"/>
<dbReference type="EMBL" id="LT559118">
    <property type="protein sequence ID" value="SBO92628.1"/>
    <property type="molecule type" value="Genomic_DNA"/>
</dbReference>
<dbReference type="RefSeq" id="WP_311132232.1">
    <property type="nucleotide sequence ID" value="NZ_LT559118.1"/>
</dbReference>
<accession>A0A1M4E1F6</accession>
<dbReference type="InterPro" id="IPR037523">
    <property type="entry name" value="VOC_core"/>
</dbReference>
<dbReference type="SUPFAM" id="SSF54593">
    <property type="entry name" value="Glyoxalase/Bleomycin resistance protein/Dihydroxybiphenyl dioxygenase"/>
    <property type="match status" value="1"/>
</dbReference>
<reference evidence="2" key="1">
    <citation type="submission" date="2016-04" db="EMBL/GenBank/DDBJ databases">
        <authorList>
            <person name="Evans L.H."/>
            <person name="Alamgir A."/>
            <person name="Owens N."/>
            <person name="Weber N.D."/>
            <person name="Virtaneva K."/>
            <person name="Barbian K."/>
            <person name="Babar A."/>
            <person name="Rosenke K."/>
        </authorList>
    </citation>
    <scope>NUCLEOTIDE SEQUENCE</scope>
    <source>
        <strain evidence="2">Nono1</strain>
    </source>
</reference>
<dbReference type="Gene3D" id="3.10.180.10">
    <property type="entry name" value="2,3-Dihydroxybiphenyl 1,2-Dioxygenase, domain 1"/>
    <property type="match status" value="1"/>
</dbReference>
<name>A0A1M4E1F6_9ACTN</name>
<feature type="domain" description="VOC" evidence="1">
    <location>
        <begin position="4"/>
        <end position="141"/>
    </location>
</feature>
<organism evidence="2">
    <name type="scientific">Nonomuraea gerenzanensis</name>
    <dbReference type="NCBI Taxonomy" id="93944"/>
    <lineage>
        <taxon>Bacteria</taxon>
        <taxon>Bacillati</taxon>
        <taxon>Actinomycetota</taxon>
        <taxon>Actinomycetes</taxon>
        <taxon>Streptosporangiales</taxon>
        <taxon>Streptosporangiaceae</taxon>
        <taxon>Nonomuraea</taxon>
    </lineage>
</organism>
<sequence>MDMKLEVVVLPVSDADRARDFYAGQLGFRLDADFPVKDGYRIIQVTPPGSGCSIIFGEGLTDAEPGSVQGLHLIVSDIEQAQRELAGRGVEVTGPFHDATGAFHQAGDAGRVPGPHPQRASYGSFASFADPDGNRWFLQEITERLPGR</sequence>
<dbReference type="PANTHER" id="PTHR36437:SF2">
    <property type="entry name" value="GLYOXALASE_BLEOMYCIN RESISTANCE PROTEIN_DIOXYGENASE"/>
    <property type="match status" value="1"/>
</dbReference>
<evidence type="ECO:0000313" key="2">
    <source>
        <dbReference type="EMBL" id="SBO92628.1"/>
    </source>
</evidence>
<proteinExistence type="predicted"/>